<dbReference type="KEGG" id="och:CES85_5357"/>
<accession>A0A248UD71</accession>
<dbReference type="Proteomes" id="UP000215256">
    <property type="component" value="Chromosome 2"/>
</dbReference>
<reference evidence="1 2" key="1">
    <citation type="submission" date="2017-07" db="EMBL/GenBank/DDBJ databases">
        <title>Phylogenetic study on the rhizospheric bacterium Ochrobactrum sp. A44.</title>
        <authorList>
            <person name="Krzyzanowska D.M."/>
            <person name="Ossowicki A."/>
            <person name="Rajewska M."/>
            <person name="Maciag T."/>
            <person name="Kaczynski Z."/>
            <person name="Czerwicka M."/>
            <person name="Jafra S."/>
        </authorList>
    </citation>
    <scope>NUCLEOTIDE SEQUENCE [LARGE SCALE GENOMIC DNA]</scope>
    <source>
        <strain evidence="1 2">A44</strain>
    </source>
</reference>
<dbReference type="AlphaFoldDB" id="A0A248UD71"/>
<protein>
    <submittedName>
        <fullName evidence="1">Uncharacterized protein</fullName>
    </submittedName>
</protein>
<evidence type="ECO:0000313" key="2">
    <source>
        <dbReference type="Proteomes" id="UP000215256"/>
    </source>
</evidence>
<gene>
    <name evidence="1" type="ORF">CES85_5357</name>
</gene>
<proteinExistence type="predicted"/>
<dbReference type="EMBL" id="CP022603">
    <property type="protein sequence ID" value="ASV84562.1"/>
    <property type="molecule type" value="Genomic_DNA"/>
</dbReference>
<organism evidence="1 2">
    <name type="scientific">Ochrobactrum quorumnocens</name>
    <dbReference type="NCBI Taxonomy" id="271865"/>
    <lineage>
        <taxon>Bacteria</taxon>
        <taxon>Pseudomonadati</taxon>
        <taxon>Pseudomonadota</taxon>
        <taxon>Alphaproteobacteria</taxon>
        <taxon>Hyphomicrobiales</taxon>
        <taxon>Brucellaceae</taxon>
        <taxon>Brucella/Ochrobactrum group</taxon>
        <taxon>Ochrobactrum</taxon>
    </lineage>
</organism>
<name>A0A248UD71_9HYPH</name>
<evidence type="ECO:0000313" key="1">
    <source>
        <dbReference type="EMBL" id="ASV84562.1"/>
    </source>
</evidence>
<sequence length="46" mass="5552">MDFIPLKRMWIGTIDTERISVLKKRQDSLRREWISKAFINTSLQET</sequence>